<dbReference type="FunFam" id="3.40.50.720:FF:000084">
    <property type="entry name" value="Short-chain dehydrogenase reductase"/>
    <property type="match status" value="1"/>
</dbReference>
<accession>A0A3P3TZG2</accession>
<dbReference type="Pfam" id="PF13561">
    <property type="entry name" value="adh_short_C2"/>
    <property type="match status" value="1"/>
</dbReference>
<keyword evidence="2" id="KW-0560">Oxidoreductase</keyword>
<gene>
    <name evidence="3" type="ORF">EHV15_06665</name>
</gene>
<proteinExistence type="inferred from homology"/>
<name>A0A3P3TZG2_9BACL</name>
<evidence type="ECO:0000256" key="2">
    <source>
        <dbReference type="ARBA" id="ARBA00023002"/>
    </source>
</evidence>
<dbReference type="GO" id="GO:0048038">
    <property type="term" value="F:quinone binding"/>
    <property type="evidence" value="ECO:0007669"/>
    <property type="project" value="TreeGrafter"/>
</dbReference>
<dbReference type="NCBIfam" id="NF005559">
    <property type="entry name" value="PRK07231.1"/>
    <property type="match status" value="1"/>
</dbReference>
<dbReference type="EMBL" id="RRCN01000001">
    <property type="protein sequence ID" value="RRJ62658.1"/>
    <property type="molecule type" value="Genomic_DNA"/>
</dbReference>
<comment type="similarity">
    <text evidence="1">Belongs to the short-chain dehydrogenases/reductases (SDR) family.</text>
</comment>
<dbReference type="RefSeq" id="WP_128630544.1">
    <property type="nucleotide sequence ID" value="NZ_RRCN01000001.1"/>
</dbReference>
<dbReference type="PROSITE" id="PS00061">
    <property type="entry name" value="ADH_SHORT"/>
    <property type="match status" value="1"/>
</dbReference>
<dbReference type="PANTHER" id="PTHR42760:SF133">
    <property type="entry name" value="3-OXOACYL-[ACYL-CARRIER-PROTEIN] REDUCTASE"/>
    <property type="match status" value="1"/>
</dbReference>
<keyword evidence="4" id="KW-1185">Reference proteome</keyword>
<dbReference type="InterPro" id="IPR020904">
    <property type="entry name" value="Sc_DH/Rdtase_CS"/>
</dbReference>
<dbReference type="InterPro" id="IPR002347">
    <property type="entry name" value="SDR_fam"/>
</dbReference>
<dbReference type="PRINTS" id="PR00081">
    <property type="entry name" value="GDHRDH"/>
</dbReference>
<dbReference type="GO" id="GO:0016616">
    <property type="term" value="F:oxidoreductase activity, acting on the CH-OH group of donors, NAD or NADP as acceptor"/>
    <property type="evidence" value="ECO:0007669"/>
    <property type="project" value="TreeGrafter"/>
</dbReference>
<sequence>MSNEKKQTVLITGGNRGIGLAIGRRFGQEGYRVVILDLPAEPGAAAAALTTDTGGAYYCCDITRKARVDEVIADVLGTFGFVDVLVNNAGVLKWTSFIDTTEEEFDLQFNVNVKGIYFVSQPIVRSMIARGRGNIINMGSMGGKDGAAIQTVYCASKAAVIQLTKVMAKELGPHNIRVNSLCPGIIQTDIGNDAPMSADSWLVKTPLGRLGDPEDVAGVAYFLASDDAKYMTGQAINVTGGMMTF</sequence>
<dbReference type="CDD" id="cd05233">
    <property type="entry name" value="SDR_c"/>
    <property type="match status" value="1"/>
</dbReference>
<dbReference type="Proteomes" id="UP000267017">
    <property type="component" value="Unassembled WGS sequence"/>
</dbReference>
<dbReference type="Gene3D" id="3.40.50.720">
    <property type="entry name" value="NAD(P)-binding Rossmann-like Domain"/>
    <property type="match status" value="1"/>
</dbReference>
<evidence type="ECO:0000256" key="1">
    <source>
        <dbReference type="ARBA" id="ARBA00006484"/>
    </source>
</evidence>
<dbReference type="SUPFAM" id="SSF51735">
    <property type="entry name" value="NAD(P)-binding Rossmann-fold domains"/>
    <property type="match status" value="1"/>
</dbReference>
<dbReference type="InterPro" id="IPR036291">
    <property type="entry name" value="NAD(P)-bd_dom_sf"/>
</dbReference>
<evidence type="ECO:0000313" key="3">
    <source>
        <dbReference type="EMBL" id="RRJ62658.1"/>
    </source>
</evidence>
<dbReference type="AlphaFoldDB" id="A0A3P3TZG2"/>
<evidence type="ECO:0000313" key="4">
    <source>
        <dbReference type="Proteomes" id="UP000267017"/>
    </source>
</evidence>
<dbReference type="PANTHER" id="PTHR42760">
    <property type="entry name" value="SHORT-CHAIN DEHYDROGENASES/REDUCTASES FAMILY MEMBER"/>
    <property type="match status" value="1"/>
</dbReference>
<reference evidence="3 4" key="1">
    <citation type="submission" date="2018-11" db="EMBL/GenBank/DDBJ databases">
        <title>Genome sequencing of Paenibacillus sp. KCOM 3021 (= ChDC PVNT-B20).</title>
        <authorList>
            <person name="Kook J.-K."/>
            <person name="Park S.-N."/>
            <person name="Lim Y.K."/>
        </authorList>
    </citation>
    <scope>NUCLEOTIDE SEQUENCE [LARGE SCALE GENOMIC DNA]</scope>
    <source>
        <strain evidence="3 4">KCOM 3021</strain>
    </source>
</reference>
<protein>
    <submittedName>
        <fullName evidence="3">SDR family oxidoreductase</fullName>
    </submittedName>
</protein>
<organism evidence="3 4">
    <name type="scientific">Paenibacillus oralis</name>
    <dbReference type="NCBI Taxonomy" id="2490856"/>
    <lineage>
        <taxon>Bacteria</taxon>
        <taxon>Bacillati</taxon>
        <taxon>Bacillota</taxon>
        <taxon>Bacilli</taxon>
        <taxon>Bacillales</taxon>
        <taxon>Paenibacillaceae</taxon>
        <taxon>Paenibacillus</taxon>
    </lineage>
</organism>
<comment type="caution">
    <text evidence="3">The sequence shown here is derived from an EMBL/GenBank/DDBJ whole genome shotgun (WGS) entry which is preliminary data.</text>
</comment>
<dbReference type="GO" id="GO:0008206">
    <property type="term" value="P:bile acid metabolic process"/>
    <property type="evidence" value="ECO:0007669"/>
    <property type="project" value="UniProtKB-ARBA"/>
</dbReference>
<dbReference type="GO" id="GO:0006633">
    <property type="term" value="P:fatty acid biosynthetic process"/>
    <property type="evidence" value="ECO:0007669"/>
    <property type="project" value="TreeGrafter"/>
</dbReference>
<dbReference type="PRINTS" id="PR00080">
    <property type="entry name" value="SDRFAMILY"/>
</dbReference>
<dbReference type="OrthoDB" id="9803333at2"/>